<evidence type="ECO:0000313" key="2">
    <source>
        <dbReference type="Proteomes" id="UP001321473"/>
    </source>
</evidence>
<keyword evidence="2" id="KW-1185">Reference proteome</keyword>
<comment type="caution">
    <text evidence="1">The sequence shown here is derived from an EMBL/GenBank/DDBJ whole genome shotgun (WGS) entry which is preliminary data.</text>
</comment>
<sequence length="120" mass="12837">MVLSRRPTLRSSKRSHRFWRSWANARTLCSKSGTTGPKAGRSLAAVRMKVRLLLGGKGEATRLEAADGREGVAADGVAQHLPLALGPPCHRRDAGRDQALHVEGRIGVHLQGIATNIGEA</sequence>
<evidence type="ECO:0000313" key="1">
    <source>
        <dbReference type="EMBL" id="KAK8780377.1"/>
    </source>
</evidence>
<accession>A0AAQ4EZX0</accession>
<dbReference type="Proteomes" id="UP001321473">
    <property type="component" value="Unassembled WGS sequence"/>
</dbReference>
<organism evidence="1 2">
    <name type="scientific">Amblyomma americanum</name>
    <name type="common">Lone star tick</name>
    <dbReference type="NCBI Taxonomy" id="6943"/>
    <lineage>
        <taxon>Eukaryota</taxon>
        <taxon>Metazoa</taxon>
        <taxon>Ecdysozoa</taxon>
        <taxon>Arthropoda</taxon>
        <taxon>Chelicerata</taxon>
        <taxon>Arachnida</taxon>
        <taxon>Acari</taxon>
        <taxon>Parasitiformes</taxon>
        <taxon>Ixodida</taxon>
        <taxon>Ixodoidea</taxon>
        <taxon>Ixodidae</taxon>
        <taxon>Amblyomminae</taxon>
        <taxon>Amblyomma</taxon>
    </lineage>
</organism>
<gene>
    <name evidence="1" type="ORF">V5799_018283</name>
</gene>
<name>A0AAQ4EZX0_AMBAM</name>
<dbReference type="EMBL" id="JARKHS020008940">
    <property type="protein sequence ID" value="KAK8780377.1"/>
    <property type="molecule type" value="Genomic_DNA"/>
</dbReference>
<proteinExistence type="predicted"/>
<dbReference type="AlphaFoldDB" id="A0AAQ4EZX0"/>
<protein>
    <submittedName>
        <fullName evidence="1">Uncharacterized protein</fullName>
    </submittedName>
</protein>
<reference evidence="1 2" key="1">
    <citation type="journal article" date="2023" name="Arcadia Sci">
        <title>De novo assembly of a long-read Amblyomma americanum tick genome.</title>
        <authorList>
            <person name="Chou S."/>
            <person name="Poskanzer K.E."/>
            <person name="Rollins M."/>
            <person name="Thuy-Boun P.S."/>
        </authorList>
    </citation>
    <scope>NUCLEOTIDE SEQUENCE [LARGE SCALE GENOMIC DNA]</scope>
    <source>
        <strain evidence="1">F_SG_1</strain>
        <tissue evidence="1">Salivary glands</tissue>
    </source>
</reference>